<organism evidence="6 7">
    <name type="scientific">Cardamine amara subsp. amara</name>
    <dbReference type="NCBI Taxonomy" id="228776"/>
    <lineage>
        <taxon>Eukaryota</taxon>
        <taxon>Viridiplantae</taxon>
        <taxon>Streptophyta</taxon>
        <taxon>Embryophyta</taxon>
        <taxon>Tracheophyta</taxon>
        <taxon>Spermatophyta</taxon>
        <taxon>Magnoliopsida</taxon>
        <taxon>eudicotyledons</taxon>
        <taxon>Gunneridae</taxon>
        <taxon>Pentapetalae</taxon>
        <taxon>rosids</taxon>
        <taxon>malvids</taxon>
        <taxon>Brassicales</taxon>
        <taxon>Brassicaceae</taxon>
        <taxon>Cardamineae</taxon>
        <taxon>Cardamine</taxon>
    </lineage>
</organism>
<dbReference type="SUPFAM" id="SSF46689">
    <property type="entry name" value="Homeodomain-like"/>
    <property type="match status" value="1"/>
</dbReference>
<feature type="domain" description="Myb-like" evidence="4">
    <location>
        <begin position="311"/>
        <end position="364"/>
    </location>
</feature>
<dbReference type="Gene3D" id="1.10.10.60">
    <property type="entry name" value="Homeodomain-like"/>
    <property type="match status" value="1"/>
</dbReference>
<evidence type="ECO:0008006" key="8">
    <source>
        <dbReference type="Google" id="ProtNLM"/>
    </source>
</evidence>
<evidence type="ECO:0000256" key="1">
    <source>
        <dbReference type="ARBA" id="ARBA00004123"/>
    </source>
</evidence>
<dbReference type="AlphaFoldDB" id="A0ABD1AQQ1"/>
<feature type="region of interest" description="Disordered" evidence="3">
    <location>
        <begin position="281"/>
        <end position="316"/>
    </location>
</feature>
<dbReference type="InterPro" id="IPR009057">
    <property type="entry name" value="Homeodomain-like_sf"/>
</dbReference>
<feature type="compositionally biased region" description="Basic and acidic residues" evidence="3">
    <location>
        <begin position="189"/>
        <end position="199"/>
    </location>
</feature>
<dbReference type="PANTHER" id="PTHR46993:SF6">
    <property type="entry name" value="MYB TRANSCRIPTION FACTOR"/>
    <property type="match status" value="1"/>
</dbReference>
<dbReference type="PROSITE" id="PS50090">
    <property type="entry name" value="MYB_LIKE"/>
    <property type="match status" value="1"/>
</dbReference>
<dbReference type="PANTHER" id="PTHR46993">
    <property type="entry name" value="MYB TRANSCRIPTION FACTOR"/>
    <property type="match status" value="1"/>
</dbReference>
<comment type="caution">
    <text evidence="6">The sequence shown here is derived from an EMBL/GenBank/DDBJ whole genome shotgun (WGS) entry which is preliminary data.</text>
</comment>
<accession>A0ABD1AQQ1</accession>
<dbReference type="PROSITE" id="PS51294">
    <property type="entry name" value="HTH_MYB"/>
    <property type="match status" value="1"/>
</dbReference>
<evidence type="ECO:0000259" key="4">
    <source>
        <dbReference type="PROSITE" id="PS50090"/>
    </source>
</evidence>
<reference evidence="6 7" key="1">
    <citation type="submission" date="2024-04" db="EMBL/GenBank/DDBJ databases">
        <title>Genome assembly C_amara_ONT_v2.</title>
        <authorList>
            <person name="Yant L."/>
            <person name="Moore C."/>
            <person name="Slenker M."/>
        </authorList>
    </citation>
    <scope>NUCLEOTIDE SEQUENCE [LARGE SCALE GENOMIC DNA]</scope>
    <source>
        <tissue evidence="6">Leaf</tissue>
    </source>
</reference>
<dbReference type="InterPro" id="IPR001005">
    <property type="entry name" value="SANT/Myb"/>
</dbReference>
<evidence type="ECO:0000259" key="5">
    <source>
        <dbReference type="PROSITE" id="PS51294"/>
    </source>
</evidence>
<proteinExistence type="predicted"/>
<dbReference type="EMBL" id="JBANAX010000583">
    <property type="protein sequence ID" value="KAL1202060.1"/>
    <property type="molecule type" value="Genomic_DNA"/>
</dbReference>
<evidence type="ECO:0000256" key="3">
    <source>
        <dbReference type="SAM" id="MobiDB-lite"/>
    </source>
</evidence>
<dbReference type="SMART" id="SM00717">
    <property type="entry name" value="SANT"/>
    <property type="match status" value="1"/>
</dbReference>
<feature type="region of interest" description="Disordered" evidence="3">
    <location>
        <begin position="147"/>
        <end position="199"/>
    </location>
</feature>
<dbReference type="CDD" id="cd11660">
    <property type="entry name" value="SANT_TRF"/>
    <property type="match status" value="1"/>
</dbReference>
<evidence type="ECO:0000313" key="7">
    <source>
        <dbReference type="Proteomes" id="UP001558713"/>
    </source>
</evidence>
<dbReference type="Proteomes" id="UP001558713">
    <property type="component" value="Unassembled WGS sequence"/>
</dbReference>
<gene>
    <name evidence="6" type="ORF">V5N11_015005</name>
</gene>
<evidence type="ECO:0000313" key="6">
    <source>
        <dbReference type="EMBL" id="KAL1202060.1"/>
    </source>
</evidence>
<sequence length="371" mass="42333">MALSQWKEAILEGIFMEIKDGVVEEKNLERLENLVEILHKEGSKVPESVKEAYCQVAVECTAKCLAYEKDAKKAYTEAIRSIWLRRVMPLCDKVSCLVTRDLLSSCRRLWTAHSNEKACKRLMDENTRVKALISLRKVVSELNPNMDVSEEIESSEESEETVPMVEARETDINQNTKASEAMDEDQDTELERPTSGEPKAKPLLRKIKTISSAVVDRALKKLRASNMELVNALKEGDPSYLNNETIAEEENDVAGPSATNIQTLSLMERRSTAVTYEWTDSIDDSDGERNNKSKHKRIVVPPLKRNRSPEGARRKKVPWSTAETLAVLRGYEKYGAKWKLIKDAYPVLDRRTNGDIKDKFRVEMRREECRP</sequence>
<name>A0ABD1AQQ1_CARAN</name>
<dbReference type="GO" id="GO:0005634">
    <property type="term" value="C:nucleus"/>
    <property type="evidence" value="ECO:0007669"/>
    <property type="project" value="UniProtKB-SubCell"/>
</dbReference>
<dbReference type="Pfam" id="PF00249">
    <property type="entry name" value="Myb_DNA-binding"/>
    <property type="match status" value="1"/>
</dbReference>
<keyword evidence="7" id="KW-1185">Reference proteome</keyword>
<keyword evidence="2" id="KW-0539">Nucleus</keyword>
<feature type="domain" description="HTH myb-type" evidence="5">
    <location>
        <begin position="311"/>
        <end position="368"/>
    </location>
</feature>
<comment type="subcellular location">
    <subcellularLocation>
        <location evidence="1">Nucleus</location>
    </subcellularLocation>
</comment>
<evidence type="ECO:0000256" key="2">
    <source>
        <dbReference type="ARBA" id="ARBA00023242"/>
    </source>
</evidence>
<dbReference type="InterPro" id="IPR017930">
    <property type="entry name" value="Myb_dom"/>
</dbReference>
<protein>
    <recommendedName>
        <fullName evidence="8">MYB transcription factor</fullName>
    </recommendedName>
</protein>
<feature type="compositionally biased region" description="Acidic residues" evidence="3">
    <location>
        <begin position="148"/>
        <end position="160"/>
    </location>
</feature>